<dbReference type="EMBL" id="CP055156">
    <property type="protein sequence ID" value="QNF32568.1"/>
    <property type="molecule type" value="Genomic_DNA"/>
</dbReference>
<dbReference type="PANTHER" id="PTHR33361">
    <property type="entry name" value="GLR0591 PROTEIN"/>
    <property type="match status" value="1"/>
</dbReference>
<name>A0A7G7G5Y4_9BACT</name>
<gene>
    <name evidence="1" type="ORF">HUW51_07440</name>
</gene>
<keyword evidence="2" id="KW-1185">Reference proteome</keyword>
<evidence type="ECO:0000313" key="2">
    <source>
        <dbReference type="Proteomes" id="UP000515237"/>
    </source>
</evidence>
<evidence type="ECO:0000313" key="1">
    <source>
        <dbReference type="EMBL" id="QNF32568.1"/>
    </source>
</evidence>
<organism evidence="1 2">
    <name type="scientific">Adhaeribacter swui</name>
    <dbReference type="NCBI Taxonomy" id="2086471"/>
    <lineage>
        <taxon>Bacteria</taxon>
        <taxon>Pseudomonadati</taxon>
        <taxon>Bacteroidota</taxon>
        <taxon>Cytophagia</taxon>
        <taxon>Cytophagales</taxon>
        <taxon>Hymenobacteraceae</taxon>
        <taxon>Adhaeribacter</taxon>
    </lineage>
</organism>
<accession>A0A7G7G5Y4</accession>
<dbReference type="Pfam" id="PF05960">
    <property type="entry name" value="DUF885"/>
    <property type="match status" value="1"/>
</dbReference>
<dbReference type="RefSeq" id="WP_185273346.1">
    <property type="nucleotide sequence ID" value="NZ_CP055156.1"/>
</dbReference>
<reference evidence="1 2" key="1">
    <citation type="journal article" date="2018" name="Int. J. Syst. Evol. Microbiol.">
        <title>Adhaeribacter swui sp. nov., isolated from wet mud.</title>
        <authorList>
            <person name="Kim D.U."/>
            <person name="Kim K.W."/>
            <person name="Kang M.S."/>
            <person name="Kim J.Y."/>
            <person name="Jang J.H."/>
            <person name="Kim M.K."/>
        </authorList>
    </citation>
    <scope>NUCLEOTIDE SEQUENCE [LARGE SCALE GENOMIC DNA]</scope>
    <source>
        <strain evidence="1 2">KCTC 52873</strain>
    </source>
</reference>
<dbReference type="PANTHER" id="PTHR33361:SF16">
    <property type="entry name" value="DUF885 DOMAIN-CONTAINING PROTEIN"/>
    <property type="match status" value="1"/>
</dbReference>
<protein>
    <submittedName>
        <fullName evidence="1">DUF885 domain-containing protein</fullName>
    </submittedName>
</protein>
<dbReference type="KEGG" id="aswu:HUW51_07440"/>
<dbReference type="Proteomes" id="UP000515237">
    <property type="component" value="Chromosome"/>
</dbReference>
<dbReference type="InterPro" id="IPR010281">
    <property type="entry name" value="DUF885"/>
</dbReference>
<sequence>MKKLTYLCLLLVFTWACNQKQQESGAGTTTGNNNLDQILKNYYEDRLKLFPLEATAIADHRYDDQLPNDISVAHRTKLKNFYNQYLNEVQSLDSATLNDQEKLSYQIFKRDMQLNLEQLTFPEHLMPINQFYSLPITLGQLGSGAGIHPFKTVKDYENFIKRIAGFEVWADTAIANMRRGMQTGWVLPKALTQKVLPQFAAMVVTDPKKSLFYGPINNLPKDFSDADKKKITAAYAEAIETKVTPTYKKLHDFLQTEYLPKSRSSSGIQAVPNGDKYYNYLVRYYTTTTQTPEQIFEIGQQEVKRIRAEMEQVKNQVGFKGDLKAFFEYVKSDKRFMPYKTDAEVLAGYNQIHERMQPQLKKLFGQVPNSKFEVRQTEAFREASASAEYNSPAPDGSRPGIFYVPILEPTQYNSTRMESLFLHEAIPGHHYQISLQQENEDLPQFRRFGGYGAYVEGWALYTESLGKELGLYTDPYQYFGRLGAEMHRAVRLVVDAGMHSKGWTREQAIQFSKDNEALSEEGIIAEIERYMAIPGQALSYKTGELKIKELRQKYTQELGSKFNLSNFHDAVLQDGSMPLQVLETKMNAWAAKQ</sequence>
<proteinExistence type="predicted"/>
<dbReference type="AlphaFoldDB" id="A0A7G7G5Y4"/>